<dbReference type="AlphaFoldDB" id="J3MU92"/>
<organism evidence="2">
    <name type="scientific">Oryza brachyantha</name>
    <name type="common">malo sina</name>
    <dbReference type="NCBI Taxonomy" id="4533"/>
    <lineage>
        <taxon>Eukaryota</taxon>
        <taxon>Viridiplantae</taxon>
        <taxon>Streptophyta</taxon>
        <taxon>Embryophyta</taxon>
        <taxon>Tracheophyta</taxon>
        <taxon>Spermatophyta</taxon>
        <taxon>Magnoliopsida</taxon>
        <taxon>Liliopsida</taxon>
        <taxon>Poales</taxon>
        <taxon>Poaceae</taxon>
        <taxon>BOP clade</taxon>
        <taxon>Oryzoideae</taxon>
        <taxon>Oryzeae</taxon>
        <taxon>Oryzinae</taxon>
        <taxon>Oryza</taxon>
    </lineage>
</organism>
<feature type="transmembrane region" description="Helical" evidence="1">
    <location>
        <begin position="47"/>
        <end position="69"/>
    </location>
</feature>
<sequence>MSWSFFGLPNKATPLHILLYLNVTAFKFIVLWRVYLTLRCTFVLQAFFKVMFELCMNFLVACVCLLCNFV</sequence>
<dbReference type="EnsemblPlants" id="OB08G26730.1">
    <property type="protein sequence ID" value="OB08G26730.1"/>
    <property type="gene ID" value="OB08G26730"/>
</dbReference>
<dbReference type="HOGENOM" id="CLU_2761860_0_0_1"/>
<reference evidence="2" key="1">
    <citation type="journal article" date="2013" name="Nat. Commun.">
        <title>Whole-genome sequencing of Oryza brachyantha reveals mechanisms underlying Oryza genome evolution.</title>
        <authorList>
            <person name="Chen J."/>
            <person name="Huang Q."/>
            <person name="Gao D."/>
            <person name="Wang J."/>
            <person name="Lang Y."/>
            <person name="Liu T."/>
            <person name="Li B."/>
            <person name="Bai Z."/>
            <person name="Luis Goicoechea J."/>
            <person name="Liang C."/>
            <person name="Chen C."/>
            <person name="Zhang W."/>
            <person name="Sun S."/>
            <person name="Liao Y."/>
            <person name="Zhang X."/>
            <person name="Yang L."/>
            <person name="Song C."/>
            <person name="Wang M."/>
            <person name="Shi J."/>
            <person name="Liu G."/>
            <person name="Liu J."/>
            <person name="Zhou H."/>
            <person name="Zhou W."/>
            <person name="Yu Q."/>
            <person name="An N."/>
            <person name="Chen Y."/>
            <person name="Cai Q."/>
            <person name="Wang B."/>
            <person name="Liu B."/>
            <person name="Min J."/>
            <person name="Huang Y."/>
            <person name="Wu H."/>
            <person name="Li Z."/>
            <person name="Zhang Y."/>
            <person name="Yin Y."/>
            <person name="Song W."/>
            <person name="Jiang J."/>
            <person name="Jackson S.A."/>
            <person name="Wing R.A."/>
            <person name="Wang J."/>
            <person name="Chen M."/>
        </authorList>
    </citation>
    <scope>NUCLEOTIDE SEQUENCE [LARGE SCALE GENOMIC DNA]</scope>
    <source>
        <strain evidence="2">cv. IRGC 101232</strain>
    </source>
</reference>
<keyword evidence="3" id="KW-1185">Reference proteome</keyword>
<protein>
    <submittedName>
        <fullName evidence="2">Uncharacterized protein</fullName>
    </submittedName>
</protein>
<accession>J3MU92</accession>
<feature type="transmembrane region" description="Helical" evidence="1">
    <location>
        <begin position="12"/>
        <end position="35"/>
    </location>
</feature>
<dbReference type="Proteomes" id="UP000006038">
    <property type="component" value="Chromosome 8"/>
</dbReference>
<keyword evidence="1" id="KW-0812">Transmembrane</keyword>
<proteinExistence type="predicted"/>
<dbReference type="Gramene" id="OB08G26730.1">
    <property type="protein sequence ID" value="OB08G26730.1"/>
    <property type="gene ID" value="OB08G26730"/>
</dbReference>
<evidence type="ECO:0000313" key="2">
    <source>
        <dbReference type="EnsemblPlants" id="OB08G26730.1"/>
    </source>
</evidence>
<name>J3MU92_ORYBR</name>
<reference evidence="2" key="2">
    <citation type="submission" date="2013-04" db="UniProtKB">
        <authorList>
            <consortium name="EnsemblPlants"/>
        </authorList>
    </citation>
    <scope>IDENTIFICATION</scope>
</reference>
<evidence type="ECO:0000256" key="1">
    <source>
        <dbReference type="SAM" id="Phobius"/>
    </source>
</evidence>
<keyword evidence="1" id="KW-1133">Transmembrane helix</keyword>
<keyword evidence="1" id="KW-0472">Membrane</keyword>
<evidence type="ECO:0000313" key="3">
    <source>
        <dbReference type="Proteomes" id="UP000006038"/>
    </source>
</evidence>